<comment type="caution">
    <text evidence="2">The sequence shown here is derived from an EMBL/GenBank/DDBJ whole genome shotgun (WGS) entry which is preliminary data.</text>
</comment>
<feature type="non-terminal residue" evidence="2">
    <location>
        <position position="123"/>
    </location>
</feature>
<dbReference type="Proteomes" id="UP000176005">
    <property type="component" value="Unassembled WGS sequence"/>
</dbReference>
<reference evidence="2 3" key="1">
    <citation type="journal article" date="2016" name="Front. Microbiol.">
        <title>Comparative Genomics Analysis of Streptomyces Species Reveals Their Adaptation to the Marine Environment and Their Diversity at the Genomic Level.</title>
        <authorList>
            <person name="Tian X."/>
            <person name="Zhang Z."/>
            <person name="Yang T."/>
            <person name="Chen M."/>
            <person name="Li J."/>
            <person name="Chen F."/>
            <person name="Yang J."/>
            <person name="Li W."/>
            <person name="Zhang B."/>
            <person name="Zhang Z."/>
            <person name="Wu J."/>
            <person name="Zhang C."/>
            <person name="Long L."/>
            <person name="Xiao J."/>
        </authorList>
    </citation>
    <scope>NUCLEOTIDE SEQUENCE [LARGE SCALE GENOMIC DNA]</scope>
    <source>
        <strain evidence="2 3">SCSIO 10429</strain>
    </source>
</reference>
<dbReference type="AlphaFoldDB" id="A0A1E7L3X4"/>
<protein>
    <submittedName>
        <fullName evidence="2">Uncharacterized protein</fullName>
    </submittedName>
</protein>
<keyword evidence="1" id="KW-1133">Transmembrane helix</keyword>
<feature type="transmembrane region" description="Helical" evidence="1">
    <location>
        <begin position="71"/>
        <end position="90"/>
    </location>
</feature>
<sequence>MLEILRSLTGSPWLYGMIAASVLLDVFVPLLPSGVLVVAAGTAVAGTTAADAANLPSHARHAAESAHLPEVLALVLCAAAASVAGDLVAYRMARRGGARFDRALARSHRLRLAQERLGQALAG</sequence>
<organism evidence="2 3">
    <name type="scientific">Streptomyces nanshensis</name>
    <dbReference type="NCBI Taxonomy" id="518642"/>
    <lineage>
        <taxon>Bacteria</taxon>
        <taxon>Bacillati</taxon>
        <taxon>Actinomycetota</taxon>
        <taxon>Actinomycetes</taxon>
        <taxon>Kitasatosporales</taxon>
        <taxon>Streptomycetaceae</taxon>
        <taxon>Streptomyces</taxon>
    </lineage>
</organism>
<proteinExistence type="predicted"/>
<feature type="transmembrane region" description="Helical" evidence="1">
    <location>
        <begin position="12"/>
        <end position="31"/>
    </location>
</feature>
<keyword evidence="3" id="KW-1185">Reference proteome</keyword>
<dbReference type="EMBL" id="LJGW01000267">
    <property type="protein sequence ID" value="OEV10831.1"/>
    <property type="molecule type" value="Genomic_DNA"/>
</dbReference>
<keyword evidence="1" id="KW-0812">Transmembrane</keyword>
<evidence type="ECO:0000313" key="3">
    <source>
        <dbReference type="Proteomes" id="UP000176005"/>
    </source>
</evidence>
<accession>A0A1E7L3X4</accession>
<gene>
    <name evidence="2" type="ORF">AN218_15775</name>
</gene>
<keyword evidence="1" id="KW-0472">Membrane</keyword>
<evidence type="ECO:0000256" key="1">
    <source>
        <dbReference type="SAM" id="Phobius"/>
    </source>
</evidence>
<evidence type="ECO:0000313" key="2">
    <source>
        <dbReference type="EMBL" id="OEV10831.1"/>
    </source>
</evidence>
<name>A0A1E7L3X4_9ACTN</name>